<evidence type="ECO:0000256" key="4">
    <source>
        <dbReference type="ARBA" id="ARBA00022499"/>
    </source>
</evidence>
<dbReference type="RefSeq" id="XP_003320079.2">
    <property type="nucleotide sequence ID" value="XM_003320031.2"/>
</dbReference>
<keyword evidence="3" id="KW-0963">Cytoplasm</keyword>
<feature type="region of interest" description="Disordered" evidence="10">
    <location>
        <begin position="193"/>
        <end position="299"/>
    </location>
</feature>
<feature type="compositionally biased region" description="Basic and acidic residues" evidence="10">
    <location>
        <begin position="492"/>
        <end position="501"/>
    </location>
</feature>
<evidence type="ECO:0000256" key="10">
    <source>
        <dbReference type="SAM" id="MobiDB-lite"/>
    </source>
</evidence>
<keyword evidence="7" id="KW-0805">Transcription regulation</keyword>
<dbReference type="InterPro" id="IPR040221">
    <property type="entry name" value="CDCA7/CDA7L"/>
</dbReference>
<dbReference type="AlphaFoldDB" id="E3JUD5"/>
<dbReference type="EMBL" id="DS178264">
    <property type="protein sequence ID" value="EFP75660.2"/>
    <property type="molecule type" value="Genomic_DNA"/>
</dbReference>
<dbReference type="GO" id="GO:0005737">
    <property type="term" value="C:cytoplasm"/>
    <property type="evidence" value="ECO:0007669"/>
    <property type="project" value="UniProtKB-SubCell"/>
</dbReference>
<feature type="region of interest" description="Disordered" evidence="10">
    <location>
        <begin position="90"/>
        <end position="110"/>
    </location>
</feature>
<organism evidence="12 13">
    <name type="scientific">Puccinia graminis f. sp. tritici (strain CRL 75-36-700-3 / race SCCL)</name>
    <name type="common">Black stem rust fungus</name>
    <dbReference type="NCBI Taxonomy" id="418459"/>
    <lineage>
        <taxon>Eukaryota</taxon>
        <taxon>Fungi</taxon>
        <taxon>Dikarya</taxon>
        <taxon>Basidiomycota</taxon>
        <taxon>Pucciniomycotina</taxon>
        <taxon>Pucciniomycetes</taxon>
        <taxon>Pucciniales</taxon>
        <taxon>Pucciniaceae</taxon>
        <taxon>Puccinia</taxon>
    </lineage>
</organism>
<feature type="compositionally biased region" description="Polar residues" evidence="10">
    <location>
        <begin position="228"/>
        <end position="245"/>
    </location>
</feature>
<evidence type="ECO:0000256" key="8">
    <source>
        <dbReference type="ARBA" id="ARBA00023163"/>
    </source>
</evidence>
<gene>
    <name evidence="12" type="ORF">PGTG_00991</name>
</gene>
<dbReference type="Proteomes" id="UP000008783">
    <property type="component" value="Unassembled WGS sequence"/>
</dbReference>
<keyword evidence="4" id="KW-1017">Isopeptide bond</keyword>
<dbReference type="GO" id="GO:0005634">
    <property type="term" value="C:nucleus"/>
    <property type="evidence" value="ECO:0000318"/>
    <property type="project" value="GO_Central"/>
</dbReference>
<dbReference type="HOGENOM" id="CLU_386426_0_0_1"/>
<sequence>MEDPIYAVRTRQNEETPQSLPFRQAGARPYLTGNPGTDEKTIVLSDPLVAMQPRPSSNLNHNRFIFPSDQAGLEAADSSGDEALAPYTLLSDEQDSPPNTPAPVASAGAPKATLSNIRPISNPLANNFLNILEQSSSKNQDSQITSAVAMDKRFADTNERAAIAILRNISWSGGEEFFRPAQSSFMAAVASPKSRLPRPASPSIPASPVCSSRPSSSTGRNDVLPSHKSATNIELTAASTQSKEGLNSPHPELSLSSDLSSLPSSPAPRSSGNCERVSKVKHPKILGPPPATEPDETGQYESFSCHQCRIKTTRPKMICDQSQNPNCFIRVCRNCLVNRPVYHNIPELRPPIFQFVPGGKMLCVKCRGICPCAPCRRKRGENVEYRQRPGGGLKGSDFAPQERQITPLKKKKKKKQDKTQGKVPSRPCPELIKSSSVVHDRPPAFVPVPPKRRKSEATVSSDDIVFLDQAPAISTDKPSQTEPAILPISSDEGSRVPEKLKCPSSERPITIQEKHTNPRREWFDRSSTEPIAIEPKRGRGRPRKENSCASEQCQQLRLESGNKCDCDTNNILAIPKWGRGRPRKETSCANQPDQSRPYRPEKDCNRTVDKTLMQMNRLVRPNSEAGSGMASILHINKENTPDSKMAQHPHVERSDKQLKLKIREFELKNAADEAERLRIKSQGFEKAKMLQELLKSGLSYKEAMEATLTFLGPSA</sequence>
<evidence type="ECO:0000256" key="1">
    <source>
        <dbReference type="ARBA" id="ARBA00004123"/>
    </source>
</evidence>
<dbReference type="InParanoid" id="E3JUD5"/>
<evidence type="ECO:0000259" key="11">
    <source>
        <dbReference type="Pfam" id="PF10497"/>
    </source>
</evidence>
<evidence type="ECO:0000256" key="9">
    <source>
        <dbReference type="ARBA" id="ARBA00023242"/>
    </source>
</evidence>
<evidence type="ECO:0000313" key="12">
    <source>
        <dbReference type="EMBL" id="EFP75660.2"/>
    </source>
</evidence>
<dbReference type="Pfam" id="PF10497">
    <property type="entry name" value="zf-4CXXC_R1"/>
    <property type="match status" value="1"/>
</dbReference>
<feature type="compositionally biased region" description="Low complexity" evidence="10">
    <location>
        <begin position="248"/>
        <end position="271"/>
    </location>
</feature>
<feature type="region of interest" description="Disordered" evidence="10">
    <location>
        <begin position="441"/>
        <end position="460"/>
    </location>
</feature>
<feature type="compositionally biased region" description="Low complexity" evidence="10">
    <location>
        <begin position="197"/>
        <end position="217"/>
    </location>
</feature>
<dbReference type="PANTHER" id="PTHR31169">
    <property type="entry name" value="OS05G0300700 PROTEIN"/>
    <property type="match status" value="1"/>
</dbReference>
<dbReference type="KEGG" id="pgr:PGTG_00991"/>
<evidence type="ECO:0000256" key="7">
    <source>
        <dbReference type="ARBA" id="ARBA00023015"/>
    </source>
</evidence>
<keyword evidence="6" id="KW-0832">Ubl conjugation</keyword>
<keyword evidence="9" id="KW-0539">Nucleus</keyword>
<dbReference type="OrthoDB" id="2497737at2759"/>
<keyword evidence="13" id="KW-1185">Reference proteome</keyword>
<dbReference type="InterPro" id="IPR018866">
    <property type="entry name" value="Znf-4CXXC_R1"/>
</dbReference>
<name>E3JUD5_PUCGT</name>
<reference evidence="13" key="2">
    <citation type="journal article" date="2011" name="Proc. Natl. Acad. Sci. U.S.A.">
        <title>Obligate biotrophy features unraveled by the genomic analysis of rust fungi.</title>
        <authorList>
            <person name="Duplessis S."/>
            <person name="Cuomo C.A."/>
            <person name="Lin Y.-C."/>
            <person name="Aerts A."/>
            <person name="Tisserant E."/>
            <person name="Veneault-Fourrey C."/>
            <person name="Joly D.L."/>
            <person name="Hacquard S."/>
            <person name="Amselem J."/>
            <person name="Cantarel B.L."/>
            <person name="Chiu R."/>
            <person name="Coutinho P.M."/>
            <person name="Feau N."/>
            <person name="Field M."/>
            <person name="Frey P."/>
            <person name="Gelhaye E."/>
            <person name="Goldberg J."/>
            <person name="Grabherr M.G."/>
            <person name="Kodira C.D."/>
            <person name="Kohler A."/>
            <person name="Kuees U."/>
            <person name="Lindquist E.A."/>
            <person name="Lucas S.M."/>
            <person name="Mago R."/>
            <person name="Mauceli E."/>
            <person name="Morin E."/>
            <person name="Murat C."/>
            <person name="Pangilinan J.L."/>
            <person name="Park R."/>
            <person name="Pearson M."/>
            <person name="Quesneville H."/>
            <person name="Rouhier N."/>
            <person name="Sakthikumar S."/>
            <person name="Salamov A.A."/>
            <person name="Schmutz J."/>
            <person name="Selles B."/>
            <person name="Shapiro H."/>
            <person name="Tanguay P."/>
            <person name="Tuskan G.A."/>
            <person name="Henrissat B."/>
            <person name="Van de Peer Y."/>
            <person name="Rouze P."/>
            <person name="Ellis J.G."/>
            <person name="Dodds P.N."/>
            <person name="Schein J.E."/>
            <person name="Zhong S."/>
            <person name="Hamelin R.C."/>
            <person name="Grigoriev I.V."/>
            <person name="Szabo L.J."/>
            <person name="Martin F."/>
        </authorList>
    </citation>
    <scope>NUCLEOTIDE SEQUENCE [LARGE SCALE GENOMIC DNA]</scope>
    <source>
        <strain evidence="13">CRL 75-36-700-3 / race SCCL</strain>
    </source>
</reference>
<reference key="1">
    <citation type="submission" date="2007-01" db="EMBL/GenBank/DDBJ databases">
        <title>The Genome Sequence of Puccinia graminis f. sp. tritici Strain CRL 75-36-700-3.</title>
        <authorList>
            <consortium name="The Broad Institute Genome Sequencing Platform"/>
            <person name="Birren B."/>
            <person name="Lander E."/>
            <person name="Galagan J."/>
            <person name="Nusbaum C."/>
            <person name="Devon K."/>
            <person name="Cuomo C."/>
            <person name="Jaffe D."/>
            <person name="Butler J."/>
            <person name="Alvarez P."/>
            <person name="Gnerre S."/>
            <person name="Grabherr M."/>
            <person name="Mauceli E."/>
            <person name="Brockman W."/>
            <person name="Young S."/>
            <person name="LaButti K."/>
            <person name="Sykes S."/>
            <person name="DeCaprio D."/>
            <person name="Crawford M."/>
            <person name="Koehrsen M."/>
            <person name="Engels R."/>
            <person name="Montgomery P."/>
            <person name="Pearson M."/>
            <person name="Howarth C."/>
            <person name="Larson L."/>
            <person name="White J."/>
            <person name="Zeng Q."/>
            <person name="Kodira C."/>
            <person name="Yandava C."/>
            <person name="Alvarado L."/>
            <person name="O'Leary S."/>
            <person name="Szabo L."/>
            <person name="Dean R."/>
            <person name="Schein J."/>
        </authorList>
    </citation>
    <scope>NUCLEOTIDE SEQUENCE</scope>
    <source>
        <strain>CRL 75-36-700-3</strain>
    </source>
</reference>
<feature type="region of interest" description="Disordered" evidence="10">
    <location>
        <begin position="385"/>
        <end position="430"/>
    </location>
</feature>
<keyword evidence="8" id="KW-0804">Transcription</keyword>
<dbReference type="VEuPathDB" id="FungiDB:PGTG_00991"/>
<dbReference type="PANTHER" id="PTHR31169:SF8">
    <property type="entry name" value="ZINC-FINGER DOMAIN OF MONOAMINE-OXIDASE A REPRESSOR R1 PROTEIN"/>
    <property type="match status" value="1"/>
</dbReference>
<protein>
    <recommendedName>
        <fullName evidence="11">Zinc-finger domain-containing protein</fullName>
    </recommendedName>
</protein>
<evidence type="ECO:0000256" key="3">
    <source>
        <dbReference type="ARBA" id="ARBA00022490"/>
    </source>
</evidence>
<feature type="domain" description="Zinc-finger" evidence="11">
    <location>
        <begin position="301"/>
        <end position="382"/>
    </location>
</feature>
<dbReference type="GO" id="GO:0006355">
    <property type="term" value="P:regulation of DNA-templated transcription"/>
    <property type="evidence" value="ECO:0007669"/>
    <property type="project" value="InterPro"/>
</dbReference>
<evidence type="ECO:0000256" key="6">
    <source>
        <dbReference type="ARBA" id="ARBA00022843"/>
    </source>
</evidence>
<evidence type="ECO:0000256" key="2">
    <source>
        <dbReference type="ARBA" id="ARBA00004496"/>
    </source>
</evidence>
<evidence type="ECO:0000256" key="5">
    <source>
        <dbReference type="ARBA" id="ARBA00022553"/>
    </source>
</evidence>
<proteinExistence type="predicted"/>
<feature type="region of interest" description="Disordered" evidence="10">
    <location>
        <begin position="1"/>
        <end position="38"/>
    </location>
</feature>
<feature type="compositionally biased region" description="Basic and acidic residues" evidence="10">
    <location>
        <begin position="512"/>
        <end position="527"/>
    </location>
</feature>
<accession>E3JUD5</accession>
<keyword evidence="5" id="KW-0597">Phosphoprotein</keyword>
<comment type="subcellular location">
    <subcellularLocation>
        <location evidence="2">Cytoplasm</location>
    </subcellularLocation>
    <subcellularLocation>
        <location evidence="1">Nucleus</location>
    </subcellularLocation>
</comment>
<dbReference type="GeneID" id="10543460"/>
<feature type="region of interest" description="Disordered" evidence="10">
    <location>
        <begin position="471"/>
        <end position="546"/>
    </location>
</feature>
<feature type="region of interest" description="Disordered" evidence="10">
    <location>
        <begin position="577"/>
        <end position="604"/>
    </location>
</feature>
<evidence type="ECO:0000313" key="13">
    <source>
        <dbReference type="Proteomes" id="UP000008783"/>
    </source>
</evidence>